<dbReference type="Gene3D" id="1.25.10.10">
    <property type="entry name" value="Leucine-rich Repeat Variant"/>
    <property type="match status" value="1"/>
</dbReference>
<evidence type="ECO:0000259" key="2">
    <source>
        <dbReference type="Pfam" id="PF22964"/>
    </source>
</evidence>
<dbReference type="OMA" id="QIRRKHA"/>
<dbReference type="PANTHER" id="PTHR12904">
    <property type="match status" value="1"/>
</dbReference>
<feature type="domain" description="Protein zer-1 homolog-like C-terminal" evidence="2">
    <location>
        <begin position="461"/>
        <end position="809"/>
    </location>
</feature>
<dbReference type="InterPro" id="IPR016024">
    <property type="entry name" value="ARM-type_fold"/>
</dbReference>
<dbReference type="GO" id="GO:0031462">
    <property type="term" value="C:Cul2-RING ubiquitin ligase complex"/>
    <property type="evidence" value="ECO:0007669"/>
    <property type="project" value="TreeGrafter"/>
</dbReference>
<evidence type="ECO:0000313" key="5">
    <source>
        <dbReference type="Proteomes" id="UP000054653"/>
    </source>
</evidence>
<dbReference type="InterPro" id="IPR011989">
    <property type="entry name" value="ARM-like"/>
</dbReference>
<dbReference type="InterPro" id="IPR056845">
    <property type="entry name" value="LRR_Zer-1"/>
</dbReference>
<dbReference type="Pfam" id="PF25013">
    <property type="entry name" value="LRR_Zer-1"/>
    <property type="match status" value="1"/>
</dbReference>
<organism evidence="4 5">
    <name type="scientific">Trichinella britovi</name>
    <name type="common">Parasitic roundworm</name>
    <dbReference type="NCBI Taxonomy" id="45882"/>
    <lineage>
        <taxon>Eukaryota</taxon>
        <taxon>Metazoa</taxon>
        <taxon>Ecdysozoa</taxon>
        <taxon>Nematoda</taxon>
        <taxon>Enoplea</taxon>
        <taxon>Dorylaimia</taxon>
        <taxon>Trichinellida</taxon>
        <taxon>Trichinellidae</taxon>
        <taxon>Trichinella</taxon>
    </lineage>
</organism>
<reference evidence="4 5" key="1">
    <citation type="submission" date="2015-01" db="EMBL/GenBank/DDBJ databases">
        <title>Evolution of Trichinella species and genotypes.</title>
        <authorList>
            <person name="Korhonen P.K."/>
            <person name="Edoardo P."/>
            <person name="Giuseppe L.R."/>
            <person name="Gasser R.B."/>
        </authorList>
    </citation>
    <scope>NUCLEOTIDE SEQUENCE [LARGE SCALE GENOMIC DNA]</scope>
    <source>
        <strain evidence="4">ISS120</strain>
    </source>
</reference>
<dbReference type="Pfam" id="PF22964">
    <property type="entry name" value="ZER1-like_2nd"/>
    <property type="match status" value="1"/>
</dbReference>
<evidence type="ECO:0000313" key="4">
    <source>
        <dbReference type="EMBL" id="KRY51741.1"/>
    </source>
</evidence>
<keyword evidence="1" id="KW-0833">Ubl conjugation pathway</keyword>
<dbReference type="AlphaFoldDB" id="A0A0V1CRB8"/>
<dbReference type="InterPro" id="IPR051341">
    <property type="entry name" value="Zyg-11_UBL_adapter"/>
</dbReference>
<dbReference type="EMBL" id="JYDI01000118">
    <property type="protein sequence ID" value="KRY51741.1"/>
    <property type="molecule type" value="Genomic_DNA"/>
</dbReference>
<accession>A0A0V1CRB8</accession>
<protein>
    <submittedName>
        <fullName evidence="4">Zyg eleven-related protein 1</fullName>
    </submittedName>
</protein>
<evidence type="ECO:0000256" key="1">
    <source>
        <dbReference type="ARBA" id="ARBA00022786"/>
    </source>
</evidence>
<dbReference type="SUPFAM" id="SSF48371">
    <property type="entry name" value="ARM repeat"/>
    <property type="match status" value="1"/>
</dbReference>
<sequence length="843" mass="95619">MDLLLYPQKEAINKDLASIIPLRELCVQKLVDSLSSFVYANEEGLLQLRDDICLPLGVSEMVLSALKRKMLLKKRRITQSIVNIMSNAQATPMFCLDLSNSDVDNSMLLSMLSSRKNLLTALRISNCIKLTEPLNPELVRSMRLENLQILDLSYTAQIFVDWILKNHGTNKLAEMFSDDDSMLVEMNSNVLSPPSFASDAESSSGTEKSFVGTQPLPLLTEAMPNVKALIFHNDGKYGPPNYIVDDFISQLLKPLPQLTYLDLSYWSQLGDLSCLADHCQLTTLILHGVGRIQHAIDTICKMKTLRYLDLSQHNRSIGDFVNPVTTLDRIIRSLPELTGLDISGTNLASNPTQQDLPRCELDDDDEAEPHEHIETDIFGLRHLKRKLKFLGLFYTHASHYRLIPAEIIAGELTESQVFVTIEHNIGRPMQLLGALNEAYQLYRYGDPNKAKEGLEYMVWVMRRHMANSSIQIAASACIFYILRLVKLPVAERQAVIDILLTGMEQHSEITMIRNCCLSLCQFEIPQDMHNSYIRAMRLLLNMMEKFDDFMTQRIVVHVLNTMACHVEGEQKLAVGELHAVEKLLALICTKLQLGICDEVMEVAWSFLWNITDETPANCERFLAVNGMEVFYACSEKFEGKTELARNMMGLLGNVAEVSSLRASLMNANYIAVFLDLLRYSNEGIEISYNSAGVLAHLLSDGPEKWSVEGTSQEYVSQEIIKVVRQWPLDSRRYINYRSFEPIIRLLRVSDNPAVHLWAVWALANLTTVNGRKYVDFVIREQALDLIKNIADDPKSSADLKHYASVVLYNKQDDFYVFQIHVTCHRCKQSLICVDLHILLHAYA</sequence>
<gene>
    <name evidence="4" type="primary">zer-1</name>
    <name evidence="4" type="ORF">T03_8006</name>
</gene>
<feature type="domain" description="Zer-1-like leucine-rich repeats region" evidence="3">
    <location>
        <begin position="250"/>
        <end position="395"/>
    </location>
</feature>
<comment type="caution">
    <text evidence="4">The sequence shown here is derived from an EMBL/GenBank/DDBJ whole genome shotgun (WGS) entry which is preliminary data.</text>
</comment>
<dbReference type="OrthoDB" id="5783533at2759"/>
<dbReference type="InterPro" id="IPR032675">
    <property type="entry name" value="LRR_dom_sf"/>
</dbReference>
<dbReference type="SUPFAM" id="SSF52047">
    <property type="entry name" value="RNI-like"/>
    <property type="match status" value="1"/>
</dbReference>
<evidence type="ECO:0000259" key="3">
    <source>
        <dbReference type="Pfam" id="PF25013"/>
    </source>
</evidence>
<keyword evidence="5" id="KW-1185">Reference proteome</keyword>
<name>A0A0V1CRB8_TRIBR</name>
<dbReference type="Proteomes" id="UP000054653">
    <property type="component" value="Unassembled WGS sequence"/>
</dbReference>
<proteinExistence type="predicted"/>
<dbReference type="PANTHER" id="PTHR12904:SF23">
    <property type="entry name" value="PROTEIN ZER-1 HOMOLOG"/>
    <property type="match status" value="1"/>
</dbReference>
<dbReference type="Gene3D" id="3.80.10.10">
    <property type="entry name" value="Ribonuclease Inhibitor"/>
    <property type="match status" value="1"/>
</dbReference>
<dbReference type="InterPro" id="IPR055142">
    <property type="entry name" value="ZER1-like_C"/>
</dbReference>
<dbReference type="STRING" id="45882.A0A0V1CRB8"/>